<evidence type="ECO:0000313" key="1">
    <source>
        <dbReference type="EMBL" id="KAK4770544.1"/>
    </source>
</evidence>
<protein>
    <submittedName>
        <fullName evidence="1">Uncharacterized protein</fullName>
    </submittedName>
</protein>
<comment type="caution">
    <text evidence="1">The sequence shown here is derived from an EMBL/GenBank/DDBJ whole genome shotgun (WGS) entry which is preliminary data.</text>
</comment>
<dbReference type="EMBL" id="JAXIOK010000005">
    <property type="protein sequence ID" value="KAK4770544.1"/>
    <property type="molecule type" value="Genomic_DNA"/>
</dbReference>
<name>A0AAN7KQG9_9MYRT</name>
<keyword evidence="2" id="KW-1185">Reference proteome</keyword>
<evidence type="ECO:0000313" key="2">
    <source>
        <dbReference type="Proteomes" id="UP001345219"/>
    </source>
</evidence>
<proteinExistence type="predicted"/>
<dbReference type="AlphaFoldDB" id="A0AAN7KQG9"/>
<organism evidence="1 2">
    <name type="scientific">Trapa incisa</name>
    <dbReference type="NCBI Taxonomy" id="236973"/>
    <lineage>
        <taxon>Eukaryota</taxon>
        <taxon>Viridiplantae</taxon>
        <taxon>Streptophyta</taxon>
        <taxon>Embryophyta</taxon>
        <taxon>Tracheophyta</taxon>
        <taxon>Spermatophyta</taxon>
        <taxon>Magnoliopsida</taxon>
        <taxon>eudicotyledons</taxon>
        <taxon>Gunneridae</taxon>
        <taxon>Pentapetalae</taxon>
        <taxon>rosids</taxon>
        <taxon>malvids</taxon>
        <taxon>Myrtales</taxon>
        <taxon>Lythraceae</taxon>
        <taxon>Trapa</taxon>
    </lineage>
</organism>
<accession>A0AAN7KQG9</accession>
<sequence>MLYLMHSLSIWLKRWGGGQESIICRFERSEISSLESTEGGSNSDLEIDGNTQKLINLLKRFHAEKKKRGKTLEKPMKARMQKHENWQKGSLGMLRDKLKSRIADLDASNSLLSLAKGF</sequence>
<dbReference type="Proteomes" id="UP001345219">
    <property type="component" value="Chromosome 24"/>
</dbReference>
<reference evidence="1 2" key="1">
    <citation type="journal article" date="2023" name="Hortic Res">
        <title>Pangenome of water caltrop reveals structural variations and asymmetric subgenome divergence after allopolyploidization.</title>
        <authorList>
            <person name="Zhang X."/>
            <person name="Chen Y."/>
            <person name="Wang L."/>
            <person name="Yuan Y."/>
            <person name="Fang M."/>
            <person name="Shi L."/>
            <person name="Lu R."/>
            <person name="Comes H.P."/>
            <person name="Ma Y."/>
            <person name="Chen Y."/>
            <person name="Huang G."/>
            <person name="Zhou Y."/>
            <person name="Zheng Z."/>
            <person name="Qiu Y."/>
        </authorList>
    </citation>
    <scope>NUCLEOTIDE SEQUENCE [LARGE SCALE GENOMIC DNA]</scope>
    <source>
        <tissue evidence="1">Roots</tissue>
    </source>
</reference>
<gene>
    <name evidence="1" type="ORF">SAY87_031076</name>
</gene>